<evidence type="ECO:0000313" key="3">
    <source>
        <dbReference type="Proteomes" id="UP000320011"/>
    </source>
</evidence>
<reference evidence="2 3" key="2">
    <citation type="submission" date="2019-08" db="EMBL/GenBank/DDBJ databases">
        <title>Amycolatopsis acidicola sp. nov., isolated from peat swamp forest soil.</title>
        <authorList>
            <person name="Srisuk N."/>
        </authorList>
    </citation>
    <scope>NUCLEOTIDE SEQUENCE [LARGE SCALE GENOMIC DNA]</scope>
    <source>
        <strain evidence="2 3">TBRC 6029</strain>
    </source>
</reference>
<sequence>MDFESVSDELYAARREEFTALREERARQARGDRQLVKRIAGLRKPTVAAWLVNQVARSCPGEIDRLAKLGEALRDAHQRLAGDELRALSQERHELVGLLVQRAHWLARKAGYGVGDTTERQLGETFEAAVSDSRAAQAVRAARLSTSLAPGSAEEWFTAAVVPAKSVSAKTGPAKTGPKPVSGKTRPAAKPREDAESKQRRAVRDRARDRAREKARTEAKEAEQALAQAERALREAERDSERAAQRVAELAERLADAKKTAQEKRTAVTLARKTAAAARR</sequence>
<feature type="compositionally biased region" description="Basic and acidic residues" evidence="1">
    <location>
        <begin position="231"/>
        <end position="244"/>
    </location>
</feature>
<evidence type="ECO:0000313" key="2">
    <source>
        <dbReference type="EMBL" id="TVT19083.1"/>
    </source>
</evidence>
<feature type="region of interest" description="Disordered" evidence="1">
    <location>
        <begin position="167"/>
        <end position="244"/>
    </location>
</feature>
<dbReference type="EMBL" id="VJWX01000665">
    <property type="protein sequence ID" value="TVT19083.1"/>
    <property type="molecule type" value="Genomic_DNA"/>
</dbReference>
<reference evidence="2 3" key="1">
    <citation type="submission" date="2019-07" db="EMBL/GenBank/DDBJ databases">
        <authorList>
            <person name="Duangmal K."/>
            <person name="Teo W.F.A."/>
        </authorList>
    </citation>
    <scope>NUCLEOTIDE SEQUENCE [LARGE SCALE GENOMIC DNA]</scope>
    <source>
        <strain evidence="2 3">TBRC 6029</strain>
    </source>
</reference>
<dbReference type="OrthoDB" id="3541690at2"/>
<feature type="non-terminal residue" evidence="2">
    <location>
        <position position="280"/>
    </location>
</feature>
<feature type="compositionally biased region" description="Low complexity" evidence="1">
    <location>
        <begin position="267"/>
        <end position="280"/>
    </location>
</feature>
<evidence type="ECO:0000256" key="1">
    <source>
        <dbReference type="SAM" id="MobiDB-lite"/>
    </source>
</evidence>
<proteinExistence type="predicted"/>
<feature type="compositionally biased region" description="Basic and acidic residues" evidence="1">
    <location>
        <begin position="190"/>
        <end position="223"/>
    </location>
</feature>
<dbReference type="RefSeq" id="WP_144593169.1">
    <property type="nucleotide sequence ID" value="NZ_VJWX01000665.1"/>
</dbReference>
<dbReference type="AlphaFoldDB" id="A0A558A4A3"/>
<protein>
    <submittedName>
        <fullName evidence="2">Uncharacterized protein</fullName>
    </submittedName>
</protein>
<feature type="region of interest" description="Disordered" evidence="1">
    <location>
        <begin position="257"/>
        <end position="280"/>
    </location>
</feature>
<name>A0A558A4A3_9PSEU</name>
<dbReference type="Proteomes" id="UP000320011">
    <property type="component" value="Unassembled WGS sequence"/>
</dbReference>
<keyword evidence="3" id="KW-1185">Reference proteome</keyword>
<feature type="compositionally biased region" description="Basic and acidic residues" evidence="1">
    <location>
        <begin position="257"/>
        <end position="266"/>
    </location>
</feature>
<accession>A0A558A4A3</accession>
<comment type="caution">
    <text evidence="2">The sequence shown here is derived from an EMBL/GenBank/DDBJ whole genome shotgun (WGS) entry which is preliminary data.</text>
</comment>
<gene>
    <name evidence="2" type="ORF">FNH05_35220</name>
</gene>
<organism evidence="2 3">
    <name type="scientific">Amycolatopsis rhizosphaerae</name>
    <dbReference type="NCBI Taxonomy" id="2053003"/>
    <lineage>
        <taxon>Bacteria</taxon>
        <taxon>Bacillati</taxon>
        <taxon>Actinomycetota</taxon>
        <taxon>Actinomycetes</taxon>
        <taxon>Pseudonocardiales</taxon>
        <taxon>Pseudonocardiaceae</taxon>
        <taxon>Amycolatopsis</taxon>
    </lineage>
</organism>